<sequence>MLFLVAALLVLGTLMGTAAFVPPPVTAVAAAAIAAWLLVFAARERGARRHRN</sequence>
<reference evidence="2" key="1">
    <citation type="submission" date="2022-08" db="EMBL/GenBank/DDBJ databases">
        <title>Streptomyces changanensis sp. nov., an actinomycete isolated from soil.</title>
        <authorList>
            <person name="Wu H."/>
            <person name="Han L."/>
        </authorList>
    </citation>
    <scope>NUCLEOTIDE SEQUENCE</scope>
    <source>
        <strain evidence="2">HL-66</strain>
    </source>
</reference>
<name>A0ABY5NAP0_9ACTN</name>
<dbReference type="EMBL" id="CP102332">
    <property type="protein sequence ID" value="UUS33079.1"/>
    <property type="molecule type" value="Genomic_DNA"/>
</dbReference>
<proteinExistence type="predicted"/>
<gene>
    <name evidence="2" type="ORF">NRO40_21160</name>
</gene>
<evidence type="ECO:0000256" key="1">
    <source>
        <dbReference type="SAM" id="Phobius"/>
    </source>
</evidence>
<feature type="transmembrane region" description="Helical" evidence="1">
    <location>
        <begin position="26"/>
        <end position="42"/>
    </location>
</feature>
<evidence type="ECO:0000313" key="2">
    <source>
        <dbReference type="EMBL" id="UUS33079.1"/>
    </source>
</evidence>
<evidence type="ECO:0008006" key="4">
    <source>
        <dbReference type="Google" id="ProtNLM"/>
    </source>
</evidence>
<protein>
    <recommendedName>
        <fullName evidence="4">Small hydrophobic membrane protein</fullName>
    </recommendedName>
</protein>
<evidence type="ECO:0000313" key="3">
    <source>
        <dbReference type="Proteomes" id="UP001060150"/>
    </source>
</evidence>
<keyword evidence="1" id="KW-0472">Membrane</keyword>
<accession>A0ABY5NAP0</accession>
<dbReference type="RefSeq" id="WP_198549356.1">
    <property type="nucleotide sequence ID" value="NZ_CP102332.1"/>
</dbReference>
<keyword evidence="1" id="KW-1133">Transmembrane helix</keyword>
<keyword evidence="1" id="KW-0812">Transmembrane</keyword>
<organism evidence="2 3">
    <name type="scientific">Streptomyces changanensis</name>
    <dbReference type="NCBI Taxonomy" id="2964669"/>
    <lineage>
        <taxon>Bacteria</taxon>
        <taxon>Bacillati</taxon>
        <taxon>Actinomycetota</taxon>
        <taxon>Actinomycetes</taxon>
        <taxon>Kitasatosporales</taxon>
        <taxon>Streptomycetaceae</taxon>
        <taxon>Streptomyces</taxon>
    </lineage>
</organism>
<dbReference type="Proteomes" id="UP001060150">
    <property type="component" value="Chromosome"/>
</dbReference>
<keyword evidence="3" id="KW-1185">Reference proteome</keyword>